<sequence length="582" mass="63009">MDMPESVVRRGGIGLRAEQLELGLGDPNDTANIFNYRQQVECDEASELPEQAMSLMRKFGFPAFMIPASLGGALDRPEDVLWAGRVAARRDLTVTLSFGSTLLAAMPVWLWGTAEQRTRLAQALVSGSLGGFAISEAEHGSDLMASDAVLVSSAGKVFLSGAKWPIGNATRGDFITVLARSPGASGDGFSIVCLFKADLPADGWTNIPAVRLHGLRGFDLSGVKFSDCEIPPSAQIGRDGLKQTMKTLQVTRTMLATFSLGSGDSALRLALAHLRSRELYAKTAYDIPPIRRQLVGSYLDLLIAECVARPAFRAMSALPGRLSLWSAISKYLVPTLVEDVMADVGEILGARKFMREGPWYGMFQKLLRDNSVVSVFDGTTHVCVRAIAAQLSVVLERSPKGIDEAGDAMAAVFSFSKGAVRWEPDGEKLQLTNRGVDEVGQNWRHAVTMLGAGSSAAVTSTTAAAIELLVRELDEEWGALRKRVAGLRAADPAFASSAEMDDASRMFSLLWAASACLQTWLVNREETGGDFGAGDWLLGCLQRIMHRIRPFDHVQGLAAEADMLRRYDEGLMFSLEDFPIAR</sequence>
<dbReference type="InterPro" id="IPR036250">
    <property type="entry name" value="AcylCo_DH-like_C"/>
</dbReference>
<dbReference type="Proteomes" id="UP000598174">
    <property type="component" value="Unassembled WGS sequence"/>
</dbReference>
<dbReference type="Pfam" id="PF02770">
    <property type="entry name" value="Acyl-CoA_dh_M"/>
    <property type="match status" value="1"/>
</dbReference>
<keyword evidence="5" id="KW-0560">Oxidoreductase</keyword>
<comment type="caution">
    <text evidence="9">The sequence shown here is derived from an EMBL/GenBank/DDBJ whole genome shotgun (WGS) entry which is preliminary data.</text>
</comment>
<comment type="similarity">
    <text evidence="2 5">Belongs to the acyl-CoA dehydrogenase family.</text>
</comment>
<dbReference type="EMBL" id="BOMM01000040">
    <property type="protein sequence ID" value="GIE12747.1"/>
    <property type="molecule type" value="Genomic_DNA"/>
</dbReference>
<proteinExistence type="inferred from homology"/>
<keyword evidence="3 5" id="KW-0285">Flavoprotein</keyword>
<evidence type="ECO:0000256" key="1">
    <source>
        <dbReference type="ARBA" id="ARBA00001974"/>
    </source>
</evidence>
<dbReference type="Pfam" id="PF00441">
    <property type="entry name" value="Acyl-CoA_dh_1"/>
    <property type="match status" value="1"/>
</dbReference>
<dbReference type="InterPro" id="IPR009100">
    <property type="entry name" value="AcylCoA_DH/oxidase_NM_dom_sf"/>
</dbReference>
<dbReference type="GO" id="GO:0050660">
    <property type="term" value="F:flavin adenine dinucleotide binding"/>
    <property type="evidence" value="ECO:0007669"/>
    <property type="project" value="InterPro"/>
</dbReference>
<evidence type="ECO:0000259" key="6">
    <source>
        <dbReference type="Pfam" id="PF00441"/>
    </source>
</evidence>
<evidence type="ECO:0000256" key="5">
    <source>
        <dbReference type="RuleBase" id="RU362125"/>
    </source>
</evidence>
<dbReference type="AlphaFoldDB" id="A0A919J3K1"/>
<feature type="domain" description="Acyl-CoA dehydrogenase/oxidase C-terminal" evidence="6">
    <location>
        <begin position="239"/>
        <end position="391"/>
    </location>
</feature>
<feature type="domain" description="Acyl-CoA oxidase/dehydrogenase middle" evidence="7">
    <location>
        <begin position="131"/>
        <end position="228"/>
    </location>
</feature>
<dbReference type="SUPFAM" id="SSF56645">
    <property type="entry name" value="Acyl-CoA dehydrogenase NM domain-like"/>
    <property type="match status" value="1"/>
</dbReference>
<reference evidence="9" key="1">
    <citation type="submission" date="2021-01" db="EMBL/GenBank/DDBJ databases">
        <title>Whole genome shotgun sequence of Actinoplanes ferrugineus NBRC 15555.</title>
        <authorList>
            <person name="Komaki H."/>
            <person name="Tamura T."/>
        </authorList>
    </citation>
    <scope>NUCLEOTIDE SEQUENCE</scope>
    <source>
        <strain evidence="9">NBRC 15555</strain>
    </source>
</reference>
<keyword evidence="4 5" id="KW-0274">FAD</keyword>
<evidence type="ECO:0000313" key="10">
    <source>
        <dbReference type="Proteomes" id="UP000598174"/>
    </source>
</evidence>
<dbReference type="InterPro" id="IPR046373">
    <property type="entry name" value="Acyl-CoA_Oxase/DH_mid-dom_sf"/>
</dbReference>
<dbReference type="PANTHER" id="PTHR43884">
    <property type="entry name" value="ACYL-COA DEHYDROGENASE"/>
    <property type="match status" value="1"/>
</dbReference>
<dbReference type="Gene3D" id="2.40.110.10">
    <property type="entry name" value="Butyryl-CoA Dehydrogenase, subunit A, domain 2"/>
    <property type="match status" value="1"/>
</dbReference>
<dbReference type="CDD" id="cd00567">
    <property type="entry name" value="ACAD"/>
    <property type="match status" value="1"/>
</dbReference>
<dbReference type="Gene3D" id="1.10.540.10">
    <property type="entry name" value="Acyl-CoA dehydrogenase/oxidase, N-terminal domain"/>
    <property type="match status" value="1"/>
</dbReference>
<gene>
    <name evidence="9" type="ORF">Afe05nite_45870</name>
</gene>
<accession>A0A919J3K1</accession>
<evidence type="ECO:0000313" key="9">
    <source>
        <dbReference type="EMBL" id="GIE12747.1"/>
    </source>
</evidence>
<evidence type="ECO:0000259" key="7">
    <source>
        <dbReference type="Pfam" id="PF02770"/>
    </source>
</evidence>
<evidence type="ECO:0000256" key="2">
    <source>
        <dbReference type="ARBA" id="ARBA00009347"/>
    </source>
</evidence>
<dbReference type="Gene3D" id="1.20.140.10">
    <property type="entry name" value="Butyryl-CoA Dehydrogenase, subunit A, domain 3"/>
    <property type="match status" value="1"/>
</dbReference>
<dbReference type="InterPro" id="IPR013786">
    <property type="entry name" value="AcylCoA_DH/ox_N"/>
</dbReference>
<dbReference type="GO" id="GO:0003995">
    <property type="term" value="F:acyl-CoA dehydrogenase activity"/>
    <property type="evidence" value="ECO:0007669"/>
    <property type="project" value="TreeGrafter"/>
</dbReference>
<comment type="cofactor">
    <cofactor evidence="1 5">
        <name>FAD</name>
        <dbReference type="ChEBI" id="CHEBI:57692"/>
    </cofactor>
</comment>
<evidence type="ECO:0000256" key="4">
    <source>
        <dbReference type="ARBA" id="ARBA00022827"/>
    </source>
</evidence>
<dbReference type="InterPro" id="IPR009075">
    <property type="entry name" value="AcylCo_DH/oxidase_C"/>
</dbReference>
<evidence type="ECO:0000256" key="3">
    <source>
        <dbReference type="ARBA" id="ARBA00022630"/>
    </source>
</evidence>
<dbReference type="Pfam" id="PF02771">
    <property type="entry name" value="Acyl-CoA_dh_N"/>
    <property type="match status" value="1"/>
</dbReference>
<dbReference type="InterPro" id="IPR037069">
    <property type="entry name" value="AcylCoA_DH/ox_N_sf"/>
</dbReference>
<feature type="domain" description="Acyl-CoA dehydrogenase/oxidase N-terminal" evidence="8">
    <location>
        <begin position="41"/>
        <end position="127"/>
    </location>
</feature>
<dbReference type="SUPFAM" id="SSF47203">
    <property type="entry name" value="Acyl-CoA dehydrogenase C-terminal domain-like"/>
    <property type="match status" value="1"/>
</dbReference>
<organism evidence="9 10">
    <name type="scientific">Paractinoplanes ferrugineus</name>
    <dbReference type="NCBI Taxonomy" id="113564"/>
    <lineage>
        <taxon>Bacteria</taxon>
        <taxon>Bacillati</taxon>
        <taxon>Actinomycetota</taxon>
        <taxon>Actinomycetes</taxon>
        <taxon>Micromonosporales</taxon>
        <taxon>Micromonosporaceae</taxon>
        <taxon>Paractinoplanes</taxon>
    </lineage>
</organism>
<dbReference type="GO" id="GO:0005886">
    <property type="term" value="C:plasma membrane"/>
    <property type="evidence" value="ECO:0007669"/>
    <property type="project" value="TreeGrafter"/>
</dbReference>
<dbReference type="InterPro" id="IPR006091">
    <property type="entry name" value="Acyl-CoA_Oxase/DH_mid-dom"/>
</dbReference>
<evidence type="ECO:0000259" key="8">
    <source>
        <dbReference type="Pfam" id="PF02771"/>
    </source>
</evidence>
<name>A0A919J3K1_9ACTN</name>
<keyword evidence="10" id="KW-1185">Reference proteome</keyword>
<dbReference type="PANTHER" id="PTHR43884:SF19">
    <property type="entry name" value="ACYL-COA DEHYDROGENASE FADE4-RELATED"/>
    <property type="match status" value="1"/>
</dbReference>
<protein>
    <submittedName>
        <fullName evidence="9">Acyl-CoA dehydrogenase</fullName>
    </submittedName>
</protein>